<keyword evidence="3" id="KW-1185">Reference proteome</keyword>
<evidence type="ECO:0000313" key="2">
    <source>
        <dbReference type="EMBL" id="KAF8868014.1"/>
    </source>
</evidence>
<dbReference type="AlphaFoldDB" id="A0A9P5N6L3"/>
<gene>
    <name evidence="2" type="ORF">CPB84DRAFT_1810126</name>
</gene>
<sequence length="149" mass="16455">MARRRSSTRILMITPAAHPLPSSSFSGLPSTTASAPSNSRTSSRMHLSHPHSTANSETTNAYIYVQCPFHPPSPPLPPTTTMVDYSPRALVRRRLHYRPNRDVCIDPPPPHPDRDLRGYLTYRSPSKAGSNLEAFETVYGPGTVARHPV</sequence>
<proteinExistence type="predicted"/>
<protein>
    <submittedName>
        <fullName evidence="2">Uncharacterized protein</fullName>
    </submittedName>
</protein>
<dbReference type="EMBL" id="JADNYJ010000837">
    <property type="protein sequence ID" value="KAF8868014.1"/>
    <property type="molecule type" value="Genomic_DNA"/>
</dbReference>
<dbReference type="Proteomes" id="UP000724874">
    <property type="component" value="Unassembled WGS sequence"/>
</dbReference>
<accession>A0A9P5N6L3</accession>
<feature type="compositionally biased region" description="Low complexity" evidence="1">
    <location>
        <begin position="19"/>
        <end position="34"/>
    </location>
</feature>
<name>A0A9P5N6L3_GYMJU</name>
<evidence type="ECO:0000313" key="3">
    <source>
        <dbReference type="Proteomes" id="UP000724874"/>
    </source>
</evidence>
<reference evidence="2" key="1">
    <citation type="submission" date="2020-11" db="EMBL/GenBank/DDBJ databases">
        <authorList>
            <consortium name="DOE Joint Genome Institute"/>
            <person name="Ahrendt S."/>
            <person name="Riley R."/>
            <person name="Andreopoulos W."/>
            <person name="LaButti K."/>
            <person name="Pangilinan J."/>
            <person name="Ruiz-duenas F.J."/>
            <person name="Barrasa J.M."/>
            <person name="Sanchez-Garcia M."/>
            <person name="Camarero S."/>
            <person name="Miyauchi S."/>
            <person name="Serrano A."/>
            <person name="Linde D."/>
            <person name="Babiker R."/>
            <person name="Drula E."/>
            <person name="Ayuso-Fernandez I."/>
            <person name="Pacheco R."/>
            <person name="Padilla G."/>
            <person name="Ferreira P."/>
            <person name="Barriuso J."/>
            <person name="Kellner H."/>
            <person name="Castanera R."/>
            <person name="Alfaro M."/>
            <person name="Ramirez L."/>
            <person name="Pisabarro A.G."/>
            <person name="Kuo A."/>
            <person name="Tritt A."/>
            <person name="Lipzen A."/>
            <person name="He G."/>
            <person name="Yan M."/>
            <person name="Ng V."/>
            <person name="Cullen D."/>
            <person name="Martin F."/>
            <person name="Rosso M.-N."/>
            <person name="Henrissat B."/>
            <person name="Hibbett D."/>
            <person name="Martinez A.T."/>
            <person name="Grigoriev I.V."/>
        </authorList>
    </citation>
    <scope>NUCLEOTIDE SEQUENCE</scope>
    <source>
        <strain evidence="2">AH 44721</strain>
    </source>
</reference>
<organism evidence="2 3">
    <name type="scientific">Gymnopilus junonius</name>
    <name type="common">Spectacular rustgill mushroom</name>
    <name type="synonym">Gymnopilus spectabilis subsp. junonius</name>
    <dbReference type="NCBI Taxonomy" id="109634"/>
    <lineage>
        <taxon>Eukaryota</taxon>
        <taxon>Fungi</taxon>
        <taxon>Dikarya</taxon>
        <taxon>Basidiomycota</taxon>
        <taxon>Agaricomycotina</taxon>
        <taxon>Agaricomycetes</taxon>
        <taxon>Agaricomycetidae</taxon>
        <taxon>Agaricales</taxon>
        <taxon>Agaricineae</taxon>
        <taxon>Hymenogastraceae</taxon>
        <taxon>Gymnopilus</taxon>
    </lineage>
</organism>
<feature type="region of interest" description="Disordered" evidence="1">
    <location>
        <begin position="1"/>
        <end position="55"/>
    </location>
</feature>
<comment type="caution">
    <text evidence="2">The sequence shown here is derived from an EMBL/GenBank/DDBJ whole genome shotgun (WGS) entry which is preliminary data.</text>
</comment>
<evidence type="ECO:0000256" key="1">
    <source>
        <dbReference type="SAM" id="MobiDB-lite"/>
    </source>
</evidence>
<feature type="compositionally biased region" description="Polar residues" evidence="1">
    <location>
        <begin position="35"/>
        <end position="55"/>
    </location>
</feature>